<dbReference type="STRING" id="6265.A0A0B2VJE8"/>
<organism evidence="14 15">
    <name type="scientific">Toxocara canis</name>
    <name type="common">Canine roundworm</name>
    <dbReference type="NCBI Taxonomy" id="6265"/>
    <lineage>
        <taxon>Eukaryota</taxon>
        <taxon>Metazoa</taxon>
        <taxon>Ecdysozoa</taxon>
        <taxon>Nematoda</taxon>
        <taxon>Chromadorea</taxon>
        <taxon>Rhabditida</taxon>
        <taxon>Spirurina</taxon>
        <taxon>Ascaridomorpha</taxon>
        <taxon>Ascaridoidea</taxon>
        <taxon>Toxocaridae</taxon>
        <taxon>Toxocara</taxon>
    </lineage>
</organism>
<dbReference type="SUPFAM" id="SSF51344">
    <property type="entry name" value="Epsilon subunit of F1F0-ATP synthase N-terminal domain"/>
    <property type="match status" value="1"/>
</dbReference>
<evidence type="ECO:0000256" key="12">
    <source>
        <dbReference type="ARBA" id="ARBA00031669"/>
    </source>
</evidence>
<dbReference type="InterPro" id="IPR001469">
    <property type="entry name" value="ATP_synth_F1_dsu/esu"/>
</dbReference>
<keyword evidence="5" id="KW-0999">Mitochondrion inner membrane</keyword>
<evidence type="ECO:0000256" key="3">
    <source>
        <dbReference type="ARBA" id="ARBA00022448"/>
    </source>
</evidence>
<evidence type="ECO:0000256" key="7">
    <source>
        <dbReference type="ARBA" id="ARBA00023065"/>
    </source>
</evidence>
<comment type="similarity">
    <text evidence="2">Belongs to the ATPase epsilon chain family.</text>
</comment>
<feature type="domain" description="ATP synthase F1 complex delta/epsilon subunit N-terminal" evidence="13">
    <location>
        <begin position="48"/>
        <end position="127"/>
    </location>
</feature>
<dbReference type="CDD" id="cd12152">
    <property type="entry name" value="F1-ATPase_delta"/>
    <property type="match status" value="1"/>
</dbReference>
<evidence type="ECO:0000256" key="5">
    <source>
        <dbReference type="ARBA" id="ARBA00022792"/>
    </source>
</evidence>
<name>A0A0B2VJE8_TOXCA</name>
<evidence type="ECO:0000313" key="15">
    <source>
        <dbReference type="Proteomes" id="UP000031036"/>
    </source>
</evidence>
<evidence type="ECO:0000256" key="1">
    <source>
        <dbReference type="ARBA" id="ARBA00004273"/>
    </source>
</evidence>
<dbReference type="Proteomes" id="UP000031036">
    <property type="component" value="Unassembled WGS sequence"/>
</dbReference>
<evidence type="ECO:0000256" key="4">
    <source>
        <dbReference type="ARBA" id="ARBA00022781"/>
    </source>
</evidence>
<evidence type="ECO:0000259" key="13">
    <source>
        <dbReference type="Pfam" id="PF02823"/>
    </source>
</evidence>
<keyword evidence="15" id="KW-1185">Reference proteome</keyword>
<dbReference type="HAMAP" id="MF_00530">
    <property type="entry name" value="ATP_synth_epsil_bac"/>
    <property type="match status" value="1"/>
</dbReference>
<dbReference type="AlphaFoldDB" id="A0A0B2VJE8"/>
<dbReference type="FunFam" id="2.60.15.10:FF:000004">
    <property type="entry name" value="ATP synthase subunit delta, mitochondrial"/>
    <property type="match status" value="1"/>
</dbReference>
<dbReference type="GO" id="GO:0046933">
    <property type="term" value="F:proton-transporting ATP synthase activity, rotational mechanism"/>
    <property type="evidence" value="ECO:0007669"/>
    <property type="project" value="InterPro"/>
</dbReference>
<evidence type="ECO:0000256" key="2">
    <source>
        <dbReference type="ARBA" id="ARBA00005712"/>
    </source>
</evidence>
<dbReference type="InterPro" id="IPR020546">
    <property type="entry name" value="ATP_synth_F1_dsu/esu_N"/>
</dbReference>
<dbReference type="OMA" id="HQTLYSE"/>
<comment type="subcellular location">
    <subcellularLocation>
        <location evidence="1">Mitochondrion inner membrane</location>
    </subcellularLocation>
</comment>
<dbReference type="EMBL" id="JPKZ01001177">
    <property type="protein sequence ID" value="KHN83616.1"/>
    <property type="molecule type" value="Genomic_DNA"/>
</dbReference>
<keyword evidence="11" id="KW-0066">ATP synthesis</keyword>
<dbReference type="PANTHER" id="PTHR13822:SF7">
    <property type="entry name" value="ATP SYNTHASE SUBUNIT DELTA, MITOCHONDRIAL"/>
    <property type="match status" value="1"/>
</dbReference>
<keyword evidence="7" id="KW-0406">Ion transport</keyword>
<dbReference type="PANTHER" id="PTHR13822">
    <property type="entry name" value="ATP SYNTHASE DELTA/EPSILON CHAIN"/>
    <property type="match status" value="1"/>
</dbReference>
<comment type="caution">
    <text evidence="14">The sequence shown here is derived from an EMBL/GenBank/DDBJ whole genome shotgun (WGS) entry which is preliminary data.</text>
</comment>
<reference evidence="14 15" key="1">
    <citation type="submission" date="2014-11" db="EMBL/GenBank/DDBJ databases">
        <title>Genetic blueprint of the zoonotic pathogen Toxocara canis.</title>
        <authorList>
            <person name="Zhu X.-Q."/>
            <person name="Korhonen P.K."/>
            <person name="Cai H."/>
            <person name="Young N.D."/>
            <person name="Nejsum P."/>
            <person name="von Samson-Himmelstjerna G."/>
            <person name="Boag P.R."/>
            <person name="Tan P."/>
            <person name="Li Q."/>
            <person name="Min J."/>
            <person name="Yang Y."/>
            <person name="Wang X."/>
            <person name="Fang X."/>
            <person name="Hall R.S."/>
            <person name="Hofmann A."/>
            <person name="Sternberg P.W."/>
            <person name="Jex A.R."/>
            <person name="Gasser R.B."/>
        </authorList>
    </citation>
    <scope>NUCLEOTIDE SEQUENCE [LARGE SCALE GENOMIC DNA]</scope>
    <source>
        <strain evidence="14">PN_DK_2014</strain>
    </source>
</reference>
<keyword evidence="10" id="KW-0139">CF(1)</keyword>
<gene>
    <name evidence="14" type="primary">F58F12.1</name>
    <name evidence="14" type="ORF">Tcan_17479</name>
</gene>
<sequence>MLYRVPQMTSRIVHLAPRFFRIVSRSFAAAASAEVQAVQTPETSDQLRLIFAAPDRAFFSGTVVKQVDVPTLAGVVGVLAKHVPTIGVLKPGVVQVIDLDGNATKLFVSSGTFSMNIDGTCQVLAEEVLPIEDIDETLARQELETAQRRIQEGGSEVDKAEAAITIEVCEALIKAVHGQA</sequence>
<keyword evidence="9" id="KW-0472">Membrane</keyword>
<evidence type="ECO:0000256" key="10">
    <source>
        <dbReference type="ARBA" id="ARBA00023196"/>
    </source>
</evidence>
<evidence type="ECO:0000256" key="9">
    <source>
        <dbReference type="ARBA" id="ARBA00023136"/>
    </source>
</evidence>
<dbReference type="Gene3D" id="1.20.5.440">
    <property type="entry name" value="ATP synthase delta/epsilon subunit, C-terminal domain"/>
    <property type="match status" value="1"/>
</dbReference>
<keyword evidence="3" id="KW-0813">Transport</keyword>
<keyword evidence="8" id="KW-0496">Mitochondrion</keyword>
<protein>
    <recommendedName>
        <fullName evidence="12">F-ATPase delta subunit</fullName>
    </recommendedName>
</protein>
<dbReference type="GO" id="GO:0005743">
    <property type="term" value="C:mitochondrial inner membrane"/>
    <property type="evidence" value="ECO:0007669"/>
    <property type="project" value="UniProtKB-SubCell"/>
</dbReference>
<evidence type="ECO:0000256" key="6">
    <source>
        <dbReference type="ARBA" id="ARBA00022946"/>
    </source>
</evidence>
<proteinExistence type="inferred from homology"/>
<dbReference type="InterPro" id="IPR036771">
    <property type="entry name" value="ATPsynth_dsu/esu_N"/>
</dbReference>
<dbReference type="Gene3D" id="2.60.15.10">
    <property type="entry name" value="F0F1 ATP synthase delta/epsilon subunit, N-terminal"/>
    <property type="match status" value="1"/>
</dbReference>
<accession>A0A0B2VJE8</accession>
<evidence type="ECO:0000313" key="14">
    <source>
        <dbReference type="EMBL" id="KHN83616.1"/>
    </source>
</evidence>
<dbReference type="Pfam" id="PF02823">
    <property type="entry name" value="ATP-synt_DE_N"/>
    <property type="match status" value="1"/>
</dbReference>
<keyword evidence="6" id="KW-0809">Transit peptide</keyword>
<keyword evidence="4" id="KW-0375">Hydrogen ion transport</keyword>
<evidence type="ECO:0000256" key="8">
    <source>
        <dbReference type="ARBA" id="ARBA00023128"/>
    </source>
</evidence>
<dbReference type="OrthoDB" id="270171at2759"/>
<evidence type="ECO:0000256" key="11">
    <source>
        <dbReference type="ARBA" id="ARBA00023310"/>
    </source>
</evidence>
<dbReference type="GO" id="GO:0045259">
    <property type="term" value="C:proton-transporting ATP synthase complex"/>
    <property type="evidence" value="ECO:0007669"/>
    <property type="project" value="UniProtKB-KW"/>
</dbReference>